<accession>A0A9W7YFS7</accession>
<organism evidence="3 4">
    <name type="scientific">Coemansia biformis</name>
    <dbReference type="NCBI Taxonomy" id="1286918"/>
    <lineage>
        <taxon>Eukaryota</taxon>
        <taxon>Fungi</taxon>
        <taxon>Fungi incertae sedis</taxon>
        <taxon>Zoopagomycota</taxon>
        <taxon>Kickxellomycotina</taxon>
        <taxon>Kickxellomycetes</taxon>
        <taxon>Kickxellales</taxon>
        <taxon>Kickxellaceae</taxon>
        <taxon>Coemansia</taxon>
    </lineage>
</organism>
<protein>
    <recommendedName>
        <fullName evidence="2">Phosphatidic acid phosphatase type 2/haloperoxidase domain-containing protein</fullName>
    </recommendedName>
</protein>
<dbReference type="Proteomes" id="UP001143981">
    <property type="component" value="Unassembled WGS sequence"/>
</dbReference>
<dbReference type="GO" id="GO:0042392">
    <property type="term" value="F:sphingosine-1-phosphate phosphatase activity"/>
    <property type="evidence" value="ECO:0007669"/>
    <property type="project" value="TreeGrafter"/>
</dbReference>
<dbReference type="PANTHER" id="PTHR14969:SF13">
    <property type="entry name" value="AT30094P"/>
    <property type="match status" value="1"/>
</dbReference>
<gene>
    <name evidence="3" type="ORF">LPJ61_001539</name>
</gene>
<dbReference type="PANTHER" id="PTHR14969">
    <property type="entry name" value="SPHINGOSINE-1-PHOSPHATE PHOSPHOHYDROLASE"/>
    <property type="match status" value="1"/>
</dbReference>
<keyword evidence="1" id="KW-0812">Transmembrane</keyword>
<dbReference type="Pfam" id="PF01569">
    <property type="entry name" value="PAP2"/>
    <property type="match status" value="1"/>
</dbReference>
<keyword evidence="1" id="KW-0472">Membrane</keyword>
<feature type="domain" description="Phosphatidic acid phosphatase type 2/haloperoxidase" evidence="2">
    <location>
        <begin position="18"/>
        <end position="138"/>
    </location>
</feature>
<dbReference type="SUPFAM" id="SSF48317">
    <property type="entry name" value="Acid phosphatase/Vanadium-dependent haloperoxidase"/>
    <property type="match status" value="1"/>
</dbReference>
<reference evidence="3" key="1">
    <citation type="submission" date="2022-07" db="EMBL/GenBank/DDBJ databases">
        <title>Phylogenomic reconstructions and comparative analyses of Kickxellomycotina fungi.</title>
        <authorList>
            <person name="Reynolds N.K."/>
            <person name="Stajich J.E."/>
            <person name="Barry K."/>
            <person name="Grigoriev I.V."/>
            <person name="Crous P."/>
            <person name="Smith M.E."/>
        </authorList>
    </citation>
    <scope>NUCLEOTIDE SEQUENCE</scope>
    <source>
        <strain evidence="3">BCRC 34381</strain>
    </source>
</reference>
<evidence type="ECO:0000256" key="1">
    <source>
        <dbReference type="SAM" id="Phobius"/>
    </source>
</evidence>
<dbReference type="EMBL" id="JANBOI010000137">
    <property type="protein sequence ID" value="KAJ1733476.1"/>
    <property type="molecule type" value="Genomic_DNA"/>
</dbReference>
<dbReference type="Gene3D" id="1.20.144.10">
    <property type="entry name" value="Phosphatidic acid phosphatase type 2/haloperoxidase"/>
    <property type="match status" value="1"/>
</dbReference>
<keyword evidence="4" id="KW-1185">Reference proteome</keyword>
<proteinExistence type="predicted"/>
<sequence>MLLLNVIALAYYRNTTAVFVFLGACICAATAKVLKRIVRQERPRHSSSSSRHRQRSFGMPSAHSASVAYFATLLSALARDAGSSGSVSGVYVLAATVILGAAGLAAAMYRVHGGHHTLPQVAAGGCLGWAVASAWWASRGLVIPQMDIVAGRVLGGWIGNA</sequence>
<dbReference type="AlphaFoldDB" id="A0A9W7YFS7"/>
<keyword evidence="1" id="KW-1133">Transmembrane helix</keyword>
<feature type="transmembrane region" description="Helical" evidence="1">
    <location>
        <begin position="90"/>
        <end position="109"/>
    </location>
</feature>
<evidence type="ECO:0000313" key="3">
    <source>
        <dbReference type="EMBL" id="KAJ1733476.1"/>
    </source>
</evidence>
<name>A0A9W7YFS7_9FUNG</name>
<evidence type="ECO:0000313" key="4">
    <source>
        <dbReference type="Proteomes" id="UP001143981"/>
    </source>
</evidence>
<dbReference type="InterPro" id="IPR036938">
    <property type="entry name" value="PAP2/HPO_sf"/>
</dbReference>
<dbReference type="InterPro" id="IPR000326">
    <property type="entry name" value="PAP2/HPO"/>
</dbReference>
<feature type="transmembrane region" description="Helical" evidence="1">
    <location>
        <begin position="12"/>
        <end position="34"/>
    </location>
</feature>
<feature type="transmembrane region" description="Helical" evidence="1">
    <location>
        <begin position="121"/>
        <end position="138"/>
    </location>
</feature>
<evidence type="ECO:0000259" key="2">
    <source>
        <dbReference type="Pfam" id="PF01569"/>
    </source>
</evidence>
<dbReference type="OrthoDB" id="302705at2759"/>
<comment type="caution">
    <text evidence="3">The sequence shown here is derived from an EMBL/GenBank/DDBJ whole genome shotgun (WGS) entry which is preliminary data.</text>
</comment>